<accession>A0A3N4PAJ7</accession>
<gene>
    <name evidence="7" type="ORF">EGT74_25270</name>
</gene>
<dbReference type="Pfam" id="PF08281">
    <property type="entry name" value="Sigma70_r4_2"/>
    <property type="match status" value="1"/>
</dbReference>
<dbReference type="Pfam" id="PF04542">
    <property type="entry name" value="Sigma70_r2"/>
    <property type="match status" value="1"/>
</dbReference>
<evidence type="ECO:0000256" key="3">
    <source>
        <dbReference type="ARBA" id="ARBA00023082"/>
    </source>
</evidence>
<reference evidence="7 8" key="1">
    <citation type="submission" date="2018-11" db="EMBL/GenBank/DDBJ databases">
        <title>Chitinophaga lutea sp.nov., isolate from arsenic contaminated soil.</title>
        <authorList>
            <person name="Zong Y."/>
        </authorList>
    </citation>
    <scope>NUCLEOTIDE SEQUENCE [LARGE SCALE GENOMIC DNA]</scope>
    <source>
        <strain evidence="7 8">ZY74</strain>
    </source>
</reference>
<evidence type="ECO:0000259" key="6">
    <source>
        <dbReference type="Pfam" id="PF08281"/>
    </source>
</evidence>
<evidence type="ECO:0000313" key="8">
    <source>
        <dbReference type="Proteomes" id="UP000278351"/>
    </source>
</evidence>
<dbReference type="PANTHER" id="PTHR43133">
    <property type="entry name" value="RNA POLYMERASE ECF-TYPE SIGMA FACTO"/>
    <property type="match status" value="1"/>
</dbReference>
<comment type="similarity">
    <text evidence="1">Belongs to the sigma-70 factor family. ECF subfamily.</text>
</comment>
<dbReference type="SUPFAM" id="SSF88659">
    <property type="entry name" value="Sigma3 and sigma4 domains of RNA polymerase sigma factors"/>
    <property type="match status" value="1"/>
</dbReference>
<dbReference type="GO" id="GO:0016987">
    <property type="term" value="F:sigma factor activity"/>
    <property type="evidence" value="ECO:0007669"/>
    <property type="project" value="UniProtKB-KW"/>
</dbReference>
<protein>
    <submittedName>
        <fullName evidence="7">Sigma-70 family RNA polymerase sigma factor</fullName>
    </submittedName>
</protein>
<dbReference type="InterPro" id="IPR013324">
    <property type="entry name" value="RNA_pol_sigma_r3/r4-like"/>
</dbReference>
<dbReference type="InterPro" id="IPR036388">
    <property type="entry name" value="WH-like_DNA-bd_sf"/>
</dbReference>
<proteinExistence type="inferred from homology"/>
<dbReference type="NCBIfam" id="TIGR02937">
    <property type="entry name" value="sigma70-ECF"/>
    <property type="match status" value="1"/>
</dbReference>
<comment type="caution">
    <text evidence="7">The sequence shown here is derived from an EMBL/GenBank/DDBJ whole genome shotgun (WGS) entry which is preliminary data.</text>
</comment>
<sequence>MPQNDLSAAADQSAWEDFIKGDRQAFARLYREHIHQLIAYGMRISGEQHVVKDAIQDLFVELWKGRSNLASVRSVKGYLLKALRYKLLRNHKVRTRYYSDVPDQADPQNAETTMLERETATSRHEQVRLAINRLPPRQQEVINLRFFHACTTEEAAEIMSVNYQSATNLLHRAIIHLRQHLDAGLFSLIFLFF</sequence>
<dbReference type="OrthoDB" id="9150024at2"/>
<dbReference type="Proteomes" id="UP000278351">
    <property type="component" value="Unassembled WGS sequence"/>
</dbReference>
<name>A0A3N4PAJ7_9BACT</name>
<dbReference type="EMBL" id="RPDH01000003">
    <property type="protein sequence ID" value="RPE05682.1"/>
    <property type="molecule type" value="Genomic_DNA"/>
</dbReference>
<evidence type="ECO:0000259" key="5">
    <source>
        <dbReference type="Pfam" id="PF04542"/>
    </source>
</evidence>
<feature type="domain" description="RNA polymerase sigma factor 70 region 4 type 2" evidence="6">
    <location>
        <begin position="125"/>
        <end position="177"/>
    </location>
</feature>
<evidence type="ECO:0000313" key="7">
    <source>
        <dbReference type="EMBL" id="RPE05682.1"/>
    </source>
</evidence>
<dbReference type="SUPFAM" id="SSF88946">
    <property type="entry name" value="Sigma2 domain of RNA polymerase sigma factors"/>
    <property type="match status" value="1"/>
</dbReference>
<dbReference type="InterPro" id="IPR013249">
    <property type="entry name" value="RNA_pol_sigma70_r4_t2"/>
</dbReference>
<evidence type="ECO:0000256" key="2">
    <source>
        <dbReference type="ARBA" id="ARBA00023015"/>
    </source>
</evidence>
<dbReference type="GO" id="GO:0006352">
    <property type="term" value="P:DNA-templated transcription initiation"/>
    <property type="evidence" value="ECO:0007669"/>
    <property type="project" value="InterPro"/>
</dbReference>
<dbReference type="InterPro" id="IPR014284">
    <property type="entry name" value="RNA_pol_sigma-70_dom"/>
</dbReference>
<dbReference type="GO" id="GO:0003677">
    <property type="term" value="F:DNA binding"/>
    <property type="evidence" value="ECO:0007669"/>
    <property type="project" value="InterPro"/>
</dbReference>
<keyword evidence="3" id="KW-0731">Sigma factor</keyword>
<keyword evidence="2" id="KW-0805">Transcription regulation</keyword>
<dbReference type="AlphaFoldDB" id="A0A3N4PAJ7"/>
<keyword evidence="8" id="KW-1185">Reference proteome</keyword>
<dbReference type="Gene3D" id="1.10.1740.10">
    <property type="match status" value="1"/>
</dbReference>
<evidence type="ECO:0000256" key="1">
    <source>
        <dbReference type="ARBA" id="ARBA00010641"/>
    </source>
</evidence>
<dbReference type="CDD" id="cd06171">
    <property type="entry name" value="Sigma70_r4"/>
    <property type="match status" value="1"/>
</dbReference>
<dbReference type="Gene3D" id="1.10.10.10">
    <property type="entry name" value="Winged helix-like DNA-binding domain superfamily/Winged helix DNA-binding domain"/>
    <property type="match status" value="1"/>
</dbReference>
<evidence type="ECO:0000256" key="4">
    <source>
        <dbReference type="ARBA" id="ARBA00023163"/>
    </source>
</evidence>
<dbReference type="PANTHER" id="PTHR43133:SF46">
    <property type="entry name" value="RNA POLYMERASE SIGMA-70 FACTOR ECF SUBFAMILY"/>
    <property type="match status" value="1"/>
</dbReference>
<dbReference type="InterPro" id="IPR013325">
    <property type="entry name" value="RNA_pol_sigma_r2"/>
</dbReference>
<keyword evidence="4" id="KW-0804">Transcription</keyword>
<feature type="domain" description="RNA polymerase sigma-70 region 2" evidence="5">
    <location>
        <begin position="29"/>
        <end position="94"/>
    </location>
</feature>
<dbReference type="RefSeq" id="WP_123849332.1">
    <property type="nucleotide sequence ID" value="NZ_RPDH01000003.1"/>
</dbReference>
<organism evidence="7 8">
    <name type="scientific">Chitinophaga lutea</name>
    <dbReference type="NCBI Taxonomy" id="2488634"/>
    <lineage>
        <taxon>Bacteria</taxon>
        <taxon>Pseudomonadati</taxon>
        <taxon>Bacteroidota</taxon>
        <taxon>Chitinophagia</taxon>
        <taxon>Chitinophagales</taxon>
        <taxon>Chitinophagaceae</taxon>
        <taxon>Chitinophaga</taxon>
    </lineage>
</organism>
<dbReference type="InterPro" id="IPR007627">
    <property type="entry name" value="RNA_pol_sigma70_r2"/>
</dbReference>
<dbReference type="InterPro" id="IPR039425">
    <property type="entry name" value="RNA_pol_sigma-70-like"/>
</dbReference>